<accession>A0A1R7QAB5</accession>
<gene>
    <name evidence="1" type="ORF">ACNJC6_00815</name>
</gene>
<proteinExistence type="predicted"/>
<protein>
    <submittedName>
        <fullName evidence="1">Uncharacterized protein</fullName>
    </submittedName>
</protein>
<name>A0A1R7QAB5_ACIJO</name>
<dbReference type="EMBL" id="FUUY01000002">
    <property type="protein sequence ID" value="SJX21205.1"/>
    <property type="molecule type" value="Genomic_DNA"/>
</dbReference>
<sequence length="57" mass="6877">MIGRRFRLKDVKTHVYELNKFQIYNIHMNIRLTSEVRCITPFGLLPRQAFFIPKNLV</sequence>
<dbReference type="Proteomes" id="UP000196240">
    <property type="component" value="Unassembled WGS sequence"/>
</dbReference>
<organism evidence="1 2">
    <name type="scientific">Acinetobacter johnsonii</name>
    <dbReference type="NCBI Taxonomy" id="40214"/>
    <lineage>
        <taxon>Bacteria</taxon>
        <taxon>Pseudomonadati</taxon>
        <taxon>Pseudomonadota</taxon>
        <taxon>Gammaproteobacteria</taxon>
        <taxon>Moraxellales</taxon>
        <taxon>Moraxellaceae</taxon>
        <taxon>Acinetobacter</taxon>
    </lineage>
</organism>
<evidence type="ECO:0000313" key="1">
    <source>
        <dbReference type="EMBL" id="SJX21205.1"/>
    </source>
</evidence>
<reference evidence="1 2" key="1">
    <citation type="submission" date="2017-02" db="EMBL/GenBank/DDBJ databases">
        <authorList>
            <person name="Peterson S.W."/>
        </authorList>
    </citation>
    <scope>NUCLEOTIDE SEQUENCE [LARGE SCALE GENOMIC DNA]</scope>
    <source>
        <strain evidence="1">C6</strain>
    </source>
</reference>
<dbReference type="AlphaFoldDB" id="A0A1R7QAB5"/>
<evidence type="ECO:0000313" key="2">
    <source>
        <dbReference type="Proteomes" id="UP000196240"/>
    </source>
</evidence>